<comment type="subcellular location">
    <subcellularLocation>
        <location evidence="1">Cell membrane</location>
        <topology evidence="1">Multi-pass membrane protein</topology>
    </subcellularLocation>
</comment>
<dbReference type="InterPro" id="IPR027379">
    <property type="entry name" value="CLS_N"/>
</dbReference>
<accession>A0A7Y0LVL7</accession>
<evidence type="ECO:0000256" key="2">
    <source>
        <dbReference type="ARBA" id="ARBA00022475"/>
    </source>
</evidence>
<gene>
    <name evidence="9" type="ORF">HIR71_00840</name>
</gene>
<evidence type="ECO:0000256" key="7">
    <source>
        <dbReference type="SAM" id="Phobius"/>
    </source>
</evidence>
<feature type="compositionally biased region" description="Low complexity" evidence="6">
    <location>
        <begin position="110"/>
        <end position="130"/>
    </location>
</feature>
<dbReference type="AlphaFoldDB" id="A0A7Y0LVL7"/>
<reference evidence="9 10" key="1">
    <citation type="submission" date="2020-04" db="EMBL/GenBank/DDBJ databases">
        <title>Sequencing and Assembly of C. fimi.</title>
        <authorList>
            <person name="Ramsey A.R."/>
        </authorList>
    </citation>
    <scope>NUCLEOTIDE SEQUENCE [LARGE SCALE GENOMIC DNA]</scope>
    <source>
        <strain evidence="9 10">SB</strain>
    </source>
</reference>
<keyword evidence="3 7" id="KW-0812">Transmembrane</keyword>
<dbReference type="EMBL" id="JABCJJ010000001">
    <property type="protein sequence ID" value="NMR18785.1"/>
    <property type="molecule type" value="Genomic_DNA"/>
</dbReference>
<evidence type="ECO:0000256" key="4">
    <source>
        <dbReference type="ARBA" id="ARBA00022989"/>
    </source>
</evidence>
<name>A0A7Y0LVL7_CELFI</name>
<feature type="compositionally biased region" description="Basic and acidic residues" evidence="6">
    <location>
        <begin position="95"/>
        <end position="109"/>
    </location>
</feature>
<evidence type="ECO:0000256" key="5">
    <source>
        <dbReference type="ARBA" id="ARBA00023136"/>
    </source>
</evidence>
<feature type="compositionally biased region" description="Basic and acidic residues" evidence="6">
    <location>
        <begin position="138"/>
        <end position="154"/>
    </location>
</feature>
<evidence type="ECO:0000256" key="1">
    <source>
        <dbReference type="ARBA" id="ARBA00004651"/>
    </source>
</evidence>
<keyword evidence="5 7" id="KW-0472">Membrane</keyword>
<keyword evidence="2" id="KW-1003">Cell membrane</keyword>
<dbReference type="Proteomes" id="UP000562124">
    <property type="component" value="Unassembled WGS sequence"/>
</dbReference>
<evidence type="ECO:0000256" key="6">
    <source>
        <dbReference type="SAM" id="MobiDB-lite"/>
    </source>
</evidence>
<keyword evidence="4 7" id="KW-1133">Transmembrane helix</keyword>
<evidence type="ECO:0000259" key="8">
    <source>
        <dbReference type="Pfam" id="PF13396"/>
    </source>
</evidence>
<evidence type="ECO:0000313" key="10">
    <source>
        <dbReference type="Proteomes" id="UP000562124"/>
    </source>
</evidence>
<protein>
    <submittedName>
        <fullName evidence="9">PLDc_N domain-containing protein</fullName>
    </submittedName>
</protein>
<dbReference type="RefSeq" id="WP_169322703.1">
    <property type="nucleotide sequence ID" value="NZ_JABCJJ010000001.1"/>
</dbReference>
<evidence type="ECO:0000256" key="3">
    <source>
        <dbReference type="ARBA" id="ARBA00022692"/>
    </source>
</evidence>
<feature type="region of interest" description="Disordered" evidence="6">
    <location>
        <begin position="62"/>
        <end position="154"/>
    </location>
</feature>
<evidence type="ECO:0000313" key="9">
    <source>
        <dbReference type="EMBL" id="NMR18785.1"/>
    </source>
</evidence>
<dbReference type="GO" id="GO:0005886">
    <property type="term" value="C:plasma membrane"/>
    <property type="evidence" value="ECO:0007669"/>
    <property type="project" value="UniProtKB-SubCell"/>
</dbReference>
<proteinExistence type="predicted"/>
<feature type="domain" description="Cardiolipin synthase N-terminal" evidence="8">
    <location>
        <begin position="12"/>
        <end position="56"/>
    </location>
</feature>
<feature type="transmembrane region" description="Helical" evidence="7">
    <location>
        <begin position="33"/>
        <end position="54"/>
    </location>
</feature>
<comment type="caution">
    <text evidence="9">The sequence shown here is derived from an EMBL/GenBank/DDBJ whole genome shotgun (WGS) entry which is preliminary data.</text>
</comment>
<organism evidence="9 10">
    <name type="scientific">Cellulomonas fimi</name>
    <dbReference type="NCBI Taxonomy" id="1708"/>
    <lineage>
        <taxon>Bacteria</taxon>
        <taxon>Bacillati</taxon>
        <taxon>Actinomycetota</taxon>
        <taxon>Actinomycetes</taxon>
        <taxon>Micrococcales</taxon>
        <taxon>Cellulomonadaceae</taxon>
        <taxon>Cellulomonas</taxon>
    </lineage>
</organism>
<keyword evidence="10" id="KW-1185">Reference proteome</keyword>
<sequence length="154" mass="16095">MRNLLYLVLIGLVVYTIVDVVRSEDRERAGMPKALWIVLIVVFPLIGSIAWLAVSRAMRSRGAGVSRGGGWGSAPTTPAGPVAPDDDPEFLWLLEQHRRQAEREGRRSAPTDGATPSGGPDPAGGPSSADGAGGGVGHGDESSGHDHPDPRTQA</sequence>
<dbReference type="Pfam" id="PF13396">
    <property type="entry name" value="PLDc_N"/>
    <property type="match status" value="1"/>
</dbReference>